<reference evidence="1" key="2">
    <citation type="journal article" date="2015" name="Fish Shellfish Immunol.">
        <title>Early steps in the European eel (Anguilla anguilla)-Vibrio vulnificus interaction in the gills: Role of the RtxA13 toxin.</title>
        <authorList>
            <person name="Callol A."/>
            <person name="Pajuelo D."/>
            <person name="Ebbesson L."/>
            <person name="Teles M."/>
            <person name="MacKenzie S."/>
            <person name="Amaro C."/>
        </authorList>
    </citation>
    <scope>NUCLEOTIDE SEQUENCE</scope>
</reference>
<accession>A0A0E9XAC1</accession>
<dbReference type="EMBL" id="GBXM01008860">
    <property type="protein sequence ID" value="JAH99717.1"/>
    <property type="molecule type" value="Transcribed_RNA"/>
</dbReference>
<organism evidence="1">
    <name type="scientific">Anguilla anguilla</name>
    <name type="common">European freshwater eel</name>
    <name type="synonym">Muraena anguilla</name>
    <dbReference type="NCBI Taxonomy" id="7936"/>
    <lineage>
        <taxon>Eukaryota</taxon>
        <taxon>Metazoa</taxon>
        <taxon>Chordata</taxon>
        <taxon>Craniata</taxon>
        <taxon>Vertebrata</taxon>
        <taxon>Euteleostomi</taxon>
        <taxon>Actinopterygii</taxon>
        <taxon>Neopterygii</taxon>
        <taxon>Teleostei</taxon>
        <taxon>Anguilliformes</taxon>
        <taxon>Anguillidae</taxon>
        <taxon>Anguilla</taxon>
    </lineage>
</organism>
<protein>
    <submittedName>
        <fullName evidence="1">Uncharacterized protein</fullName>
    </submittedName>
</protein>
<proteinExistence type="predicted"/>
<evidence type="ECO:0000313" key="1">
    <source>
        <dbReference type="EMBL" id="JAH99717.1"/>
    </source>
</evidence>
<dbReference type="AlphaFoldDB" id="A0A0E9XAC1"/>
<reference evidence="1" key="1">
    <citation type="submission" date="2014-11" db="EMBL/GenBank/DDBJ databases">
        <authorList>
            <person name="Amaro Gonzalez C."/>
        </authorList>
    </citation>
    <scope>NUCLEOTIDE SEQUENCE</scope>
</reference>
<name>A0A0E9XAC1_ANGAN</name>
<sequence length="47" mass="5430">MVNTKAIFTGPPFTIYLQITCIFSNNIFIYRNSKIHQNSGKLIRIRG</sequence>